<evidence type="ECO:0000256" key="1">
    <source>
        <dbReference type="ARBA" id="ARBA00022839"/>
    </source>
</evidence>
<keyword evidence="2" id="KW-0694">RNA-binding</keyword>
<gene>
    <name evidence="4" type="ORF">DEACI_4043</name>
</gene>
<dbReference type="Gene3D" id="3.60.15.10">
    <property type="entry name" value="Ribonuclease Z/Hydroxyacylglutathione hydrolase-like"/>
    <property type="match status" value="1"/>
</dbReference>
<dbReference type="PANTHER" id="PTHR43694:SF1">
    <property type="entry name" value="RIBONUCLEASE J"/>
    <property type="match status" value="1"/>
</dbReference>
<protein>
    <submittedName>
        <fullName evidence="4">Beta-lactamase superfamily domain protein</fullName>
    </submittedName>
</protein>
<dbReference type="SMART" id="SM00849">
    <property type="entry name" value="Lactamase_B"/>
    <property type="match status" value="1"/>
</dbReference>
<dbReference type="RefSeq" id="WP_240986473.1">
    <property type="nucleotide sequence ID" value="NZ_LR746496.1"/>
</dbReference>
<dbReference type="Proteomes" id="UP000836597">
    <property type="component" value="Chromosome"/>
</dbReference>
<evidence type="ECO:0000313" key="4">
    <source>
        <dbReference type="EMBL" id="CAA7603220.1"/>
    </source>
</evidence>
<dbReference type="GO" id="GO:0003723">
    <property type="term" value="F:RNA binding"/>
    <property type="evidence" value="ECO:0007669"/>
    <property type="project" value="UniProtKB-KW"/>
</dbReference>
<feature type="domain" description="Metallo-beta-lactamase" evidence="3">
    <location>
        <begin position="17"/>
        <end position="227"/>
    </location>
</feature>
<keyword evidence="1" id="KW-0378">Hydrolase</keyword>
<proteinExistence type="predicted"/>
<dbReference type="CDD" id="cd07732">
    <property type="entry name" value="metallo-hydrolase-like_MBL-fold"/>
    <property type="match status" value="1"/>
</dbReference>
<dbReference type="InterPro" id="IPR001279">
    <property type="entry name" value="Metallo-B-lactamas"/>
</dbReference>
<dbReference type="Pfam" id="PF12706">
    <property type="entry name" value="Lactamase_B_2"/>
    <property type="match status" value="1"/>
</dbReference>
<keyword evidence="1" id="KW-0540">Nuclease</keyword>
<dbReference type="GO" id="GO:0004527">
    <property type="term" value="F:exonuclease activity"/>
    <property type="evidence" value="ECO:0007669"/>
    <property type="project" value="UniProtKB-KW"/>
</dbReference>
<dbReference type="InterPro" id="IPR042173">
    <property type="entry name" value="RNase_J_2"/>
</dbReference>
<dbReference type="AlphaFoldDB" id="A0A8S0X7D2"/>
<reference evidence="4" key="1">
    <citation type="submission" date="2020-01" db="EMBL/GenBank/DDBJ databases">
        <authorList>
            <person name="Hornung B."/>
        </authorList>
    </citation>
    <scope>NUCLEOTIDE SEQUENCE</scope>
    <source>
        <strain evidence="4">PacBioINE</strain>
    </source>
</reference>
<organism evidence="4">
    <name type="scientific">Acididesulfobacillus acetoxydans</name>
    <dbReference type="NCBI Taxonomy" id="1561005"/>
    <lineage>
        <taxon>Bacteria</taxon>
        <taxon>Bacillati</taxon>
        <taxon>Bacillota</taxon>
        <taxon>Clostridia</taxon>
        <taxon>Eubacteriales</taxon>
        <taxon>Peptococcaceae</taxon>
        <taxon>Acididesulfobacillus</taxon>
    </lineage>
</organism>
<dbReference type="PANTHER" id="PTHR43694">
    <property type="entry name" value="RIBONUCLEASE J"/>
    <property type="match status" value="1"/>
</dbReference>
<evidence type="ECO:0000259" key="3">
    <source>
        <dbReference type="SMART" id="SM00849"/>
    </source>
</evidence>
<dbReference type="InterPro" id="IPR036866">
    <property type="entry name" value="RibonucZ/Hydroxyglut_hydro"/>
</dbReference>
<dbReference type="Gene3D" id="3.40.50.10710">
    <property type="entry name" value="Metallo-hydrolase/oxidoreductase"/>
    <property type="match status" value="1"/>
</dbReference>
<sequence>MTDKTSFSLHGGVNVIGGTKLHLTSGDDELIFDFGATYEPGKGRFDPVLTVRPGLEAEDYRAAGVIPDLPYLYSASLAQHIAVFISHFHLDHVGMLSCLDPAVPLYISQPSFDLLRQLEVVGEGIGGHRNLRVFPYGEWIDFGRLKILPLPVEHDIPGASGFYVKTPDGTLAYTGDFRGHGLHPDVTTAFFTRLGKMGTNILVSEGTRAGEAPRPDAYSENELSGAIEAAVRPGKAAFFTLYNRNIERIATFARAARSLGRRLVLTPATHHLFRTLSPGEYNLSQPAVFVTQEFRVRGLPPWIAGLDAPRLTVSDIASEPAHFLTELPYANLNELVDLRPERGSSFIHSDGTPLGEFDPAFRNLKQWLRDFNLDLFFARSSGHASPEYLKKCVDLADPDILYPVHTTNITAMPAPPHGILAVPQLYHTYYIPAP</sequence>
<dbReference type="SUPFAM" id="SSF56281">
    <property type="entry name" value="Metallo-hydrolase/oxidoreductase"/>
    <property type="match status" value="1"/>
</dbReference>
<name>A0A8S0X7D2_9FIRM</name>
<accession>A0A8S0X7D2</accession>
<dbReference type="KEGG" id="aacx:DEACI_4043"/>
<dbReference type="EMBL" id="LR746496">
    <property type="protein sequence ID" value="CAA7603220.1"/>
    <property type="molecule type" value="Genomic_DNA"/>
</dbReference>
<evidence type="ECO:0000256" key="2">
    <source>
        <dbReference type="ARBA" id="ARBA00022884"/>
    </source>
</evidence>
<keyword evidence="1" id="KW-0269">Exonuclease</keyword>